<comment type="caution">
    <text evidence="1">The sequence shown here is derived from an EMBL/GenBank/DDBJ whole genome shotgun (WGS) entry which is preliminary data.</text>
</comment>
<dbReference type="EMBL" id="MUYA01000021">
    <property type="protein sequence ID" value="OOR97174.1"/>
    <property type="molecule type" value="Genomic_DNA"/>
</dbReference>
<accession>A0A1T0ANR3</accession>
<name>A0A1T0ANR3_9PAST</name>
<protein>
    <recommendedName>
        <fullName evidence="3">YbjN domain-containing protein</fullName>
    </recommendedName>
</protein>
<evidence type="ECO:0000313" key="2">
    <source>
        <dbReference type="Proteomes" id="UP000190867"/>
    </source>
</evidence>
<reference evidence="1 2" key="1">
    <citation type="submission" date="2017-02" db="EMBL/GenBank/DDBJ databases">
        <title>Draft genome sequence of Haemophilus paracuniculus CCUG 43573 type strain.</title>
        <authorList>
            <person name="Engstrom-Jakobsson H."/>
            <person name="Salva-Serra F."/>
            <person name="Thorell K."/>
            <person name="Gonzales-Siles L."/>
            <person name="Karlsson R."/>
            <person name="Boulund F."/>
            <person name="Engstrand L."/>
            <person name="Kristiansson E."/>
            <person name="Moore E."/>
        </authorList>
    </citation>
    <scope>NUCLEOTIDE SEQUENCE [LARGE SCALE GENOMIC DNA]</scope>
    <source>
        <strain evidence="1 2">CCUG 43573</strain>
    </source>
</reference>
<dbReference type="Proteomes" id="UP000190867">
    <property type="component" value="Unassembled WGS sequence"/>
</dbReference>
<evidence type="ECO:0000313" key="1">
    <source>
        <dbReference type="EMBL" id="OOR97174.1"/>
    </source>
</evidence>
<dbReference type="RefSeq" id="WP_078237684.1">
    <property type="nucleotide sequence ID" value="NZ_MUYA01000021.1"/>
</dbReference>
<dbReference type="OrthoDB" id="5679116at2"/>
<sequence>MSSSYAEIFDEFTDRQLMSILQYQDYENVVILEPGIVKFTYNDRNYLIDNNYGGGSLSIIMIFDDADMSFEEMNNWNKDNRFVTVYETHGSVQLRMDLESGITEEYLLKAIDMFITTQRVFTISRLSNFLKKQKNLK</sequence>
<keyword evidence="2" id="KW-1185">Reference proteome</keyword>
<proteinExistence type="predicted"/>
<evidence type="ECO:0008006" key="3">
    <source>
        <dbReference type="Google" id="ProtNLM"/>
    </source>
</evidence>
<dbReference type="AlphaFoldDB" id="A0A1T0ANR3"/>
<gene>
    <name evidence="1" type="ORF">B0187_09890</name>
</gene>
<organism evidence="1 2">
    <name type="scientific">Haemophilus paracuniculus</name>
    <dbReference type="NCBI Taxonomy" id="734"/>
    <lineage>
        <taxon>Bacteria</taxon>
        <taxon>Pseudomonadati</taxon>
        <taxon>Pseudomonadota</taxon>
        <taxon>Gammaproteobacteria</taxon>
        <taxon>Pasteurellales</taxon>
        <taxon>Pasteurellaceae</taxon>
        <taxon>Haemophilus</taxon>
    </lineage>
</organism>